<reference evidence="1" key="1">
    <citation type="journal article" date="2014" name="Int. J. Syst. Evol. Microbiol.">
        <title>Complete genome sequence of Corynebacterium casei LMG S-19264T (=DSM 44701T), isolated from a smear-ripened cheese.</title>
        <authorList>
            <consortium name="US DOE Joint Genome Institute (JGI-PGF)"/>
            <person name="Walter F."/>
            <person name="Albersmeier A."/>
            <person name="Kalinowski J."/>
            <person name="Ruckert C."/>
        </authorList>
    </citation>
    <scope>NUCLEOTIDE SEQUENCE</scope>
    <source>
        <strain evidence="1">JCM 5016</strain>
    </source>
</reference>
<dbReference type="Proteomes" id="UP000623010">
    <property type="component" value="Unassembled WGS sequence"/>
</dbReference>
<accession>A0A918VGC6</accession>
<gene>
    <name evidence="1" type="ORF">GCM10010389_38560</name>
</gene>
<organism evidence="1 2">
    <name type="scientific">Streptomyces echinoruber</name>
    <dbReference type="NCBI Taxonomy" id="68898"/>
    <lineage>
        <taxon>Bacteria</taxon>
        <taxon>Bacillati</taxon>
        <taxon>Actinomycetota</taxon>
        <taxon>Actinomycetes</taxon>
        <taxon>Kitasatosporales</taxon>
        <taxon>Streptomycetaceae</taxon>
        <taxon>Streptomyces</taxon>
    </lineage>
</organism>
<name>A0A918VGC6_9ACTN</name>
<sequence length="58" mass="6015">MKGPYPAGYGPFRVRAGRRDADLSACVPGGGMRTFVRARRARAARHPGAGRGGLFAGG</sequence>
<evidence type="ECO:0000313" key="1">
    <source>
        <dbReference type="EMBL" id="GGZ95634.1"/>
    </source>
</evidence>
<keyword evidence="2" id="KW-1185">Reference proteome</keyword>
<protein>
    <submittedName>
        <fullName evidence="1">Uncharacterized protein</fullName>
    </submittedName>
</protein>
<reference evidence="1" key="2">
    <citation type="submission" date="2020-09" db="EMBL/GenBank/DDBJ databases">
        <authorList>
            <person name="Sun Q."/>
            <person name="Ohkuma M."/>
        </authorList>
    </citation>
    <scope>NUCLEOTIDE SEQUENCE</scope>
    <source>
        <strain evidence="1">JCM 5016</strain>
    </source>
</reference>
<comment type="caution">
    <text evidence="1">The sequence shown here is derived from an EMBL/GenBank/DDBJ whole genome shotgun (WGS) entry which is preliminary data.</text>
</comment>
<proteinExistence type="predicted"/>
<evidence type="ECO:0000313" key="2">
    <source>
        <dbReference type="Proteomes" id="UP000623010"/>
    </source>
</evidence>
<dbReference type="AlphaFoldDB" id="A0A918VGC6"/>
<dbReference type="EMBL" id="BMWH01000015">
    <property type="protein sequence ID" value="GGZ95634.1"/>
    <property type="molecule type" value="Genomic_DNA"/>
</dbReference>